<dbReference type="Pfam" id="PF19582">
    <property type="entry name" value="AdeT1_2"/>
    <property type="match status" value="1"/>
</dbReference>
<reference evidence="2 3" key="1">
    <citation type="submission" date="2018-09" db="EMBL/GenBank/DDBJ databases">
        <title>Alcanivorax profundi sp. nov., isolated from 1000 m-depth seawater of the Mariana Trench.</title>
        <authorList>
            <person name="Liu J."/>
        </authorList>
    </citation>
    <scope>NUCLEOTIDE SEQUENCE [LARGE SCALE GENOMIC DNA]</scope>
    <source>
        <strain evidence="2 3">MTEO17</strain>
    </source>
</reference>
<dbReference type="OrthoDB" id="6075679at2"/>
<dbReference type="AlphaFoldDB" id="A0A418Y1K0"/>
<accession>A0A418Y1K0</accession>
<dbReference type="Gene3D" id="3.40.190.170">
    <property type="entry name" value="Bacterial extracellular solute-binding protein, family 7"/>
    <property type="match status" value="1"/>
</dbReference>
<dbReference type="EMBL" id="QYYA01000001">
    <property type="protein sequence ID" value="RJG19419.1"/>
    <property type="molecule type" value="Genomic_DNA"/>
</dbReference>
<evidence type="ECO:0000313" key="2">
    <source>
        <dbReference type="EMBL" id="RJG19419.1"/>
    </source>
</evidence>
<feature type="chain" id="PRO_5019077904" description="RND transporter" evidence="1">
    <location>
        <begin position="23"/>
        <end position="329"/>
    </location>
</feature>
<protein>
    <recommendedName>
        <fullName evidence="4">RND transporter</fullName>
    </recommendedName>
</protein>
<dbReference type="InterPro" id="IPR038404">
    <property type="entry name" value="TRAP_DctP_sf"/>
</dbReference>
<keyword evidence="3" id="KW-1185">Reference proteome</keyword>
<comment type="caution">
    <text evidence="2">The sequence shown here is derived from an EMBL/GenBank/DDBJ whole genome shotgun (WGS) entry which is preliminary data.</text>
</comment>
<dbReference type="RefSeq" id="WP_119917323.1">
    <property type="nucleotide sequence ID" value="NZ_CAXGPP010000047.1"/>
</dbReference>
<name>A0A418Y1K0_9GAMM</name>
<evidence type="ECO:0008006" key="4">
    <source>
        <dbReference type="Google" id="ProtNLM"/>
    </source>
</evidence>
<sequence>MKKLFTSLVAACALTLPFSAQAATKTKICVFDIVGNVGPMMGAMKDWQAAALGWGLEAELIPYTNEAIAAEDLKAGVCEAALITGIRGRGFNKFSGTVDSIGAIPTMDHMRLVLQVLSHPQSAGKLSQGSYQVMGIAPAGAAYVFVNDKEVNTLAKAAGKRVAVLEYDETQAKLVSQVGATPVASDITNFSTKFNNGVVDVIAAPLAAYEALELYKGLSPDGGIINYPLVQLTIQLIAKKEAFPAETAQKSREYFYNNLDRILDQLKKEESKVDQRWWVEIPDADKQEYEVLMQEARDQLRTEGYYDPTMLDMLRKVRCKLDQSRAECT</sequence>
<feature type="signal peptide" evidence="1">
    <location>
        <begin position="1"/>
        <end position="22"/>
    </location>
</feature>
<dbReference type="Proteomes" id="UP000283734">
    <property type="component" value="Unassembled WGS sequence"/>
</dbReference>
<organism evidence="2 3">
    <name type="scientific">Alcanivorax profundi</name>
    <dbReference type="NCBI Taxonomy" id="2338368"/>
    <lineage>
        <taxon>Bacteria</taxon>
        <taxon>Pseudomonadati</taxon>
        <taxon>Pseudomonadota</taxon>
        <taxon>Gammaproteobacteria</taxon>
        <taxon>Oceanospirillales</taxon>
        <taxon>Alcanivoracaceae</taxon>
        <taxon>Alcanivorax</taxon>
    </lineage>
</organism>
<keyword evidence="1" id="KW-0732">Signal</keyword>
<evidence type="ECO:0000256" key="1">
    <source>
        <dbReference type="SAM" id="SignalP"/>
    </source>
</evidence>
<gene>
    <name evidence="2" type="ORF">D4A39_00705</name>
</gene>
<dbReference type="InterPro" id="IPR045758">
    <property type="entry name" value="AdeT1/2"/>
</dbReference>
<evidence type="ECO:0000313" key="3">
    <source>
        <dbReference type="Proteomes" id="UP000283734"/>
    </source>
</evidence>
<proteinExistence type="predicted"/>